<dbReference type="SMART" id="SM00382">
    <property type="entry name" value="AAA"/>
    <property type="match status" value="1"/>
</dbReference>
<dbReference type="PROSITE" id="PS00675">
    <property type="entry name" value="SIGMA54_INTERACT_1"/>
    <property type="match status" value="1"/>
</dbReference>
<dbReference type="InterPro" id="IPR002078">
    <property type="entry name" value="Sigma_54_int"/>
</dbReference>
<dbReference type="PROSITE" id="PS00676">
    <property type="entry name" value="SIGMA54_INTERACT_2"/>
    <property type="match status" value="1"/>
</dbReference>
<accession>A0ABS5PLW4</accession>
<organism evidence="9 10">
    <name type="scientific">Fusibacter paucivorans</name>
    <dbReference type="NCBI Taxonomy" id="76009"/>
    <lineage>
        <taxon>Bacteria</taxon>
        <taxon>Bacillati</taxon>
        <taxon>Bacillota</taxon>
        <taxon>Clostridia</taxon>
        <taxon>Eubacteriales</taxon>
        <taxon>Eubacteriales Family XII. Incertae Sedis</taxon>
        <taxon>Fusibacter</taxon>
    </lineage>
</organism>
<sequence>MNNEIIVISTTAAVTKKVHEVLIARALPFPVFEATMEAALQISQREIANGTKVIICRGGTATYLRERVDVPVVDIRHGFIDIYFSVKEAKLISDKIGVVGYSNLCEAAADYIKIMNMDMPISIVNCDEEIEAKLLELKEQGIEVFIGGFQLLGIAEKHGVAHIMGEADPAAINQSIDEALHDLKIEHERKEKFETINAILNCTSEGIIAIDQFGKVLHINEIAKKIFAYQNERHINEIIPSSHLLDTAINGSEHLGEFLKSGSEAIVVSSVPIKMENRTIGAVATIQEEVKIQTIDHEIRKKDLGIGHFAKKTFKDIVGTSVEINQVMRQASRYAKADSTVLIHGETGTGKEIFAQSIHNYSKRSEQPFVAINCAALPENILESELFGYVKGAFTGASKEGKAGIFELAHNGTVFLDEIGEISTNVQVKLLRVIQEKEVSRIGDDKIIPINVRILAATNKNLIEEIHKGNFREDLYFRLCVLELELPPLRARRSDIKELANYFIEEKSLKKIRFTKEALDVFESYDWPGNIRQLSNVIERLIVISEDGMISEALVRDALKGANMLRPDRKPSNQKTSDLEVKLIRIIENMLSVDTQLKVGEKPSASQMDEAASENDRGDDDGVEVAEANKKPDIMHLRNGLDIDRYLEQREAEIIVAALERYDGNREKTAEFLGISKATLWRKMKKLDLLSS</sequence>
<evidence type="ECO:0000259" key="8">
    <source>
        <dbReference type="PROSITE" id="PS50112"/>
    </source>
</evidence>
<feature type="compositionally biased region" description="Acidic residues" evidence="6">
    <location>
        <begin position="611"/>
        <end position="622"/>
    </location>
</feature>
<dbReference type="RefSeq" id="WP_213235175.1">
    <property type="nucleotide sequence ID" value="NZ_JAHBCL010000002.1"/>
</dbReference>
<dbReference type="InterPro" id="IPR025944">
    <property type="entry name" value="Sigma_54_int_dom_CS"/>
</dbReference>
<dbReference type="InterPro" id="IPR010524">
    <property type="entry name" value="Sig_transdc_resp-reg_PrpR_N"/>
</dbReference>
<dbReference type="InterPro" id="IPR000014">
    <property type="entry name" value="PAS"/>
</dbReference>
<evidence type="ECO:0000256" key="5">
    <source>
        <dbReference type="ARBA" id="ARBA00023163"/>
    </source>
</evidence>
<dbReference type="SUPFAM" id="SSF55785">
    <property type="entry name" value="PYP-like sensor domain (PAS domain)"/>
    <property type="match status" value="1"/>
</dbReference>
<dbReference type="Pfam" id="PF25601">
    <property type="entry name" value="AAA_lid_14"/>
    <property type="match status" value="1"/>
</dbReference>
<dbReference type="InterPro" id="IPR035965">
    <property type="entry name" value="PAS-like_dom_sf"/>
</dbReference>
<dbReference type="Proteomes" id="UP000746471">
    <property type="component" value="Unassembled WGS sequence"/>
</dbReference>
<dbReference type="InterPro" id="IPR002197">
    <property type="entry name" value="HTH_Fis"/>
</dbReference>
<evidence type="ECO:0000256" key="2">
    <source>
        <dbReference type="ARBA" id="ARBA00022840"/>
    </source>
</evidence>
<dbReference type="Pfam" id="PF02954">
    <property type="entry name" value="HTH_8"/>
    <property type="match status" value="1"/>
</dbReference>
<dbReference type="PROSITE" id="PS00688">
    <property type="entry name" value="SIGMA54_INTERACT_3"/>
    <property type="match status" value="1"/>
</dbReference>
<keyword evidence="10" id="KW-1185">Reference proteome</keyword>
<feature type="region of interest" description="Disordered" evidence="6">
    <location>
        <begin position="600"/>
        <end position="622"/>
    </location>
</feature>
<dbReference type="SUPFAM" id="SSF52540">
    <property type="entry name" value="P-loop containing nucleoside triphosphate hydrolases"/>
    <property type="match status" value="1"/>
</dbReference>
<dbReference type="Gene3D" id="1.10.8.60">
    <property type="match status" value="1"/>
</dbReference>
<dbReference type="SUPFAM" id="SSF46689">
    <property type="entry name" value="Homeodomain-like"/>
    <property type="match status" value="1"/>
</dbReference>
<dbReference type="Gene3D" id="3.30.450.20">
    <property type="entry name" value="PAS domain"/>
    <property type="match status" value="1"/>
</dbReference>
<evidence type="ECO:0000313" key="9">
    <source>
        <dbReference type="EMBL" id="MBS7525394.1"/>
    </source>
</evidence>
<protein>
    <submittedName>
        <fullName evidence="9">Sigma 54-interacting transcriptional regulator</fullName>
    </submittedName>
</protein>
<dbReference type="EMBL" id="JAHBCL010000002">
    <property type="protein sequence ID" value="MBS7525394.1"/>
    <property type="molecule type" value="Genomic_DNA"/>
</dbReference>
<dbReference type="InterPro" id="IPR025662">
    <property type="entry name" value="Sigma_54_int_dom_ATP-bd_1"/>
</dbReference>
<reference evidence="9 10" key="1">
    <citation type="submission" date="2021-05" db="EMBL/GenBank/DDBJ databases">
        <title>Fusibacter ferrireducens sp. nov., an anaerobic, sulfur- and Fe-reducing bacterium isolated from the mangrove sediment.</title>
        <authorList>
            <person name="Qiu D."/>
        </authorList>
    </citation>
    <scope>NUCLEOTIDE SEQUENCE [LARGE SCALE GENOMIC DNA]</scope>
    <source>
        <strain evidence="9 10">DSM 12116</strain>
    </source>
</reference>
<dbReference type="Gene3D" id="3.40.50.2300">
    <property type="match status" value="1"/>
</dbReference>
<keyword evidence="1" id="KW-0547">Nucleotide-binding</keyword>
<evidence type="ECO:0000256" key="1">
    <source>
        <dbReference type="ARBA" id="ARBA00022741"/>
    </source>
</evidence>
<dbReference type="PROSITE" id="PS50112">
    <property type="entry name" value="PAS"/>
    <property type="match status" value="1"/>
</dbReference>
<dbReference type="PANTHER" id="PTHR32071">
    <property type="entry name" value="TRANSCRIPTIONAL REGULATORY PROTEIN"/>
    <property type="match status" value="1"/>
</dbReference>
<comment type="caution">
    <text evidence="9">The sequence shown here is derived from an EMBL/GenBank/DDBJ whole genome shotgun (WGS) entry which is preliminary data.</text>
</comment>
<dbReference type="Pfam" id="PF00158">
    <property type="entry name" value="Sigma54_activat"/>
    <property type="match status" value="1"/>
</dbReference>
<dbReference type="Gene3D" id="3.40.50.300">
    <property type="entry name" value="P-loop containing nucleotide triphosphate hydrolases"/>
    <property type="match status" value="1"/>
</dbReference>
<dbReference type="Gene3D" id="3.40.50.10660">
    <property type="entry name" value="PrpR receptor domain-like"/>
    <property type="match status" value="1"/>
</dbReference>
<gene>
    <name evidence="9" type="ORF">KHM83_01740</name>
</gene>
<dbReference type="PRINTS" id="PR01590">
    <property type="entry name" value="HTHFIS"/>
</dbReference>
<keyword evidence="3" id="KW-0805">Transcription regulation</keyword>
<dbReference type="SUPFAM" id="SSF159800">
    <property type="entry name" value="PrpR receptor domain-like"/>
    <property type="match status" value="1"/>
</dbReference>
<dbReference type="InterPro" id="IPR058031">
    <property type="entry name" value="AAA_lid_NorR"/>
</dbReference>
<dbReference type="PANTHER" id="PTHR32071:SF57">
    <property type="entry name" value="C4-DICARBOXYLATE TRANSPORT TRANSCRIPTIONAL REGULATORY PROTEIN DCTD"/>
    <property type="match status" value="1"/>
</dbReference>
<keyword evidence="2" id="KW-0067">ATP-binding</keyword>
<evidence type="ECO:0000313" key="10">
    <source>
        <dbReference type="Proteomes" id="UP000746471"/>
    </source>
</evidence>
<evidence type="ECO:0000259" key="7">
    <source>
        <dbReference type="PROSITE" id="PS50045"/>
    </source>
</evidence>
<evidence type="ECO:0000256" key="3">
    <source>
        <dbReference type="ARBA" id="ARBA00023015"/>
    </source>
</evidence>
<dbReference type="InterPro" id="IPR009057">
    <property type="entry name" value="Homeodomain-like_sf"/>
</dbReference>
<dbReference type="InterPro" id="IPR003593">
    <property type="entry name" value="AAA+_ATPase"/>
</dbReference>
<dbReference type="CDD" id="cd00009">
    <property type="entry name" value="AAA"/>
    <property type="match status" value="1"/>
</dbReference>
<name>A0ABS5PLW4_9FIRM</name>
<keyword evidence="4" id="KW-0238">DNA-binding</keyword>
<feature type="domain" description="PAS" evidence="8">
    <location>
        <begin position="192"/>
        <end position="237"/>
    </location>
</feature>
<evidence type="ECO:0000256" key="4">
    <source>
        <dbReference type="ARBA" id="ARBA00023125"/>
    </source>
</evidence>
<dbReference type="Pfam" id="PF06506">
    <property type="entry name" value="PrpR_N"/>
    <property type="match status" value="1"/>
</dbReference>
<keyword evidence="5" id="KW-0804">Transcription</keyword>
<dbReference type="InterPro" id="IPR027417">
    <property type="entry name" value="P-loop_NTPase"/>
</dbReference>
<dbReference type="Gene3D" id="1.10.10.60">
    <property type="entry name" value="Homeodomain-like"/>
    <property type="match status" value="1"/>
</dbReference>
<dbReference type="PROSITE" id="PS50045">
    <property type="entry name" value="SIGMA54_INTERACT_4"/>
    <property type="match status" value="1"/>
</dbReference>
<evidence type="ECO:0000256" key="6">
    <source>
        <dbReference type="SAM" id="MobiDB-lite"/>
    </source>
</evidence>
<proteinExistence type="predicted"/>
<feature type="domain" description="Sigma-54 factor interaction" evidence="7">
    <location>
        <begin position="317"/>
        <end position="543"/>
    </location>
</feature>
<dbReference type="InterPro" id="IPR025943">
    <property type="entry name" value="Sigma_54_int_dom_ATP-bd_2"/>
</dbReference>